<dbReference type="PANTHER" id="PTHR10344:SF4">
    <property type="entry name" value="UMP-CMP KINASE 2, MITOCHONDRIAL"/>
    <property type="match status" value="1"/>
</dbReference>
<evidence type="ECO:0000256" key="4">
    <source>
        <dbReference type="ARBA" id="ARBA00022840"/>
    </source>
</evidence>
<feature type="transmembrane region" description="Helical" evidence="5">
    <location>
        <begin position="65"/>
        <end position="86"/>
    </location>
</feature>
<name>A0A318XQG1_9FIRM</name>
<sequence>MGKENYFINKQKGILIVFEGISGCGKSKGVEGLYRELLGMGFKTKVIEWNSNCVIRKIVKRLHSMNLLTSWIYSILQWISFLIHYFSLVRPSLKQDYILIADRYIYTGRTRDTANGARQDIGKRISKWVRKPDLILFYDVDVQVCYERIERRGKVLFHPNRKVQCNEVLKKENLRYLEAMQCEYLNLFRDPELKRETNIIDIPLVSSDGTRTIIRNTVEEYIKLKSGDNFLTDDKAVSKMSR</sequence>
<dbReference type="GO" id="GO:0005737">
    <property type="term" value="C:cytoplasm"/>
    <property type="evidence" value="ECO:0007669"/>
    <property type="project" value="TreeGrafter"/>
</dbReference>
<dbReference type="InterPro" id="IPR027417">
    <property type="entry name" value="P-loop_NTPase"/>
</dbReference>
<comment type="similarity">
    <text evidence="1">Belongs to the thymidylate kinase family.</text>
</comment>
<evidence type="ECO:0000256" key="3">
    <source>
        <dbReference type="ARBA" id="ARBA00022741"/>
    </source>
</evidence>
<keyword evidence="7" id="KW-0418">Kinase</keyword>
<keyword evidence="5" id="KW-0472">Membrane</keyword>
<dbReference type="Proteomes" id="UP000248132">
    <property type="component" value="Unassembled WGS sequence"/>
</dbReference>
<gene>
    <name evidence="7" type="ORF">LY28_00790</name>
</gene>
<keyword evidence="3" id="KW-0547">Nucleotide-binding</keyword>
<keyword evidence="5" id="KW-0812">Transmembrane</keyword>
<dbReference type="GO" id="GO:0006235">
    <property type="term" value="P:dTTP biosynthetic process"/>
    <property type="evidence" value="ECO:0007669"/>
    <property type="project" value="TreeGrafter"/>
</dbReference>
<dbReference type="GO" id="GO:0005524">
    <property type="term" value="F:ATP binding"/>
    <property type="evidence" value="ECO:0007669"/>
    <property type="project" value="UniProtKB-KW"/>
</dbReference>
<organism evidence="7 8">
    <name type="scientific">Ruminiclostridium sufflavum DSM 19573</name>
    <dbReference type="NCBI Taxonomy" id="1121337"/>
    <lineage>
        <taxon>Bacteria</taxon>
        <taxon>Bacillati</taxon>
        <taxon>Bacillota</taxon>
        <taxon>Clostridia</taxon>
        <taxon>Eubacteriales</taxon>
        <taxon>Oscillospiraceae</taxon>
        <taxon>Ruminiclostridium</taxon>
    </lineage>
</organism>
<evidence type="ECO:0000256" key="5">
    <source>
        <dbReference type="SAM" id="Phobius"/>
    </source>
</evidence>
<proteinExistence type="inferred from homology"/>
<dbReference type="RefSeq" id="WP_165835488.1">
    <property type="nucleotide sequence ID" value="NZ_QKMR01000003.1"/>
</dbReference>
<evidence type="ECO:0000256" key="1">
    <source>
        <dbReference type="ARBA" id="ARBA00009776"/>
    </source>
</evidence>
<dbReference type="InterPro" id="IPR039430">
    <property type="entry name" value="Thymidylate_kin-like_dom"/>
</dbReference>
<keyword evidence="7" id="KW-0808">Transferase</keyword>
<dbReference type="GO" id="GO:0006227">
    <property type="term" value="P:dUDP biosynthetic process"/>
    <property type="evidence" value="ECO:0007669"/>
    <property type="project" value="TreeGrafter"/>
</dbReference>
<evidence type="ECO:0000313" key="8">
    <source>
        <dbReference type="Proteomes" id="UP000248132"/>
    </source>
</evidence>
<dbReference type="Gene3D" id="3.40.50.300">
    <property type="entry name" value="P-loop containing nucleotide triphosphate hydrolases"/>
    <property type="match status" value="1"/>
</dbReference>
<keyword evidence="8" id="KW-1185">Reference proteome</keyword>
<dbReference type="PANTHER" id="PTHR10344">
    <property type="entry name" value="THYMIDYLATE KINASE"/>
    <property type="match status" value="1"/>
</dbReference>
<evidence type="ECO:0000256" key="2">
    <source>
        <dbReference type="ARBA" id="ARBA00017144"/>
    </source>
</evidence>
<comment type="caution">
    <text evidence="7">The sequence shown here is derived from an EMBL/GenBank/DDBJ whole genome shotgun (WGS) entry which is preliminary data.</text>
</comment>
<accession>A0A318XQG1</accession>
<evidence type="ECO:0000259" key="6">
    <source>
        <dbReference type="Pfam" id="PF02223"/>
    </source>
</evidence>
<dbReference type="GO" id="GO:0006233">
    <property type="term" value="P:dTDP biosynthetic process"/>
    <property type="evidence" value="ECO:0007669"/>
    <property type="project" value="TreeGrafter"/>
</dbReference>
<feature type="domain" description="Thymidylate kinase-like" evidence="6">
    <location>
        <begin position="18"/>
        <end position="191"/>
    </location>
</feature>
<keyword evidence="4" id="KW-0067">ATP-binding</keyword>
<dbReference type="EMBL" id="QKMR01000003">
    <property type="protein sequence ID" value="PYG89570.1"/>
    <property type="molecule type" value="Genomic_DNA"/>
</dbReference>
<reference evidence="7 8" key="1">
    <citation type="submission" date="2018-06" db="EMBL/GenBank/DDBJ databases">
        <title>Genomic Encyclopedia of Type Strains, Phase I: the one thousand microbial genomes (KMG-I) project.</title>
        <authorList>
            <person name="Kyrpides N."/>
        </authorList>
    </citation>
    <scope>NUCLEOTIDE SEQUENCE [LARGE SCALE GENOMIC DNA]</scope>
    <source>
        <strain evidence="7 8">DSM 19573</strain>
    </source>
</reference>
<evidence type="ECO:0000313" key="7">
    <source>
        <dbReference type="EMBL" id="PYG89570.1"/>
    </source>
</evidence>
<protein>
    <recommendedName>
        <fullName evidence="2">Thymidylate kinase</fullName>
    </recommendedName>
</protein>
<dbReference type="Pfam" id="PF02223">
    <property type="entry name" value="Thymidylate_kin"/>
    <property type="match status" value="1"/>
</dbReference>
<dbReference type="GO" id="GO:0004798">
    <property type="term" value="F:dTMP kinase activity"/>
    <property type="evidence" value="ECO:0007669"/>
    <property type="project" value="TreeGrafter"/>
</dbReference>
<dbReference type="AlphaFoldDB" id="A0A318XQG1"/>
<keyword evidence="5" id="KW-1133">Transmembrane helix</keyword>
<dbReference type="SUPFAM" id="SSF52540">
    <property type="entry name" value="P-loop containing nucleoside triphosphate hydrolases"/>
    <property type="match status" value="1"/>
</dbReference>